<dbReference type="EMBL" id="BKCJ010009757">
    <property type="protein sequence ID" value="GEU88465.1"/>
    <property type="molecule type" value="Genomic_DNA"/>
</dbReference>
<organism evidence="1">
    <name type="scientific">Tanacetum cinerariifolium</name>
    <name type="common">Dalmatian daisy</name>
    <name type="synonym">Chrysanthemum cinerariifolium</name>
    <dbReference type="NCBI Taxonomy" id="118510"/>
    <lineage>
        <taxon>Eukaryota</taxon>
        <taxon>Viridiplantae</taxon>
        <taxon>Streptophyta</taxon>
        <taxon>Embryophyta</taxon>
        <taxon>Tracheophyta</taxon>
        <taxon>Spermatophyta</taxon>
        <taxon>Magnoliopsida</taxon>
        <taxon>eudicotyledons</taxon>
        <taxon>Gunneridae</taxon>
        <taxon>Pentapetalae</taxon>
        <taxon>asterids</taxon>
        <taxon>campanulids</taxon>
        <taxon>Asterales</taxon>
        <taxon>Asteraceae</taxon>
        <taxon>Asteroideae</taxon>
        <taxon>Anthemideae</taxon>
        <taxon>Anthemidinae</taxon>
        <taxon>Tanacetum</taxon>
    </lineage>
</organism>
<feature type="non-terminal residue" evidence="1">
    <location>
        <position position="69"/>
    </location>
</feature>
<reference evidence="1" key="1">
    <citation type="journal article" date="2019" name="Sci. Rep.">
        <title>Draft genome of Tanacetum cinerariifolium, the natural source of mosquito coil.</title>
        <authorList>
            <person name="Yamashiro T."/>
            <person name="Shiraishi A."/>
            <person name="Satake H."/>
            <person name="Nakayama K."/>
        </authorList>
    </citation>
    <scope>NUCLEOTIDE SEQUENCE</scope>
</reference>
<proteinExistence type="predicted"/>
<protein>
    <submittedName>
        <fullName evidence="1">Uncharacterized protein</fullName>
    </submittedName>
</protein>
<dbReference type="AlphaFoldDB" id="A0A6L2NV19"/>
<gene>
    <name evidence="1" type="ORF">Tci_060443</name>
</gene>
<evidence type="ECO:0000313" key="1">
    <source>
        <dbReference type="EMBL" id="GEU88465.1"/>
    </source>
</evidence>
<name>A0A6L2NV19_TANCI</name>
<comment type="caution">
    <text evidence="1">The sequence shown here is derived from an EMBL/GenBank/DDBJ whole genome shotgun (WGS) entry which is preliminary data.</text>
</comment>
<accession>A0A6L2NV19</accession>
<sequence length="69" mass="7521">MAEWPQIFLTIDHVLCLTGSQSQPLILLEFHRNTFLLGSGSSGGGEGALPSGFDGKSREKWVCEKWAGK</sequence>